<sequence>MHNGIPGETMVSFVLRAAHKFARIFILWYVLGVSLSGRGIMILIVVGLGSPERAT</sequence>
<organism evidence="2 3">
    <name type="scientific">Collybia nuda</name>
    <dbReference type="NCBI Taxonomy" id="64659"/>
    <lineage>
        <taxon>Eukaryota</taxon>
        <taxon>Fungi</taxon>
        <taxon>Dikarya</taxon>
        <taxon>Basidiomycota</taxon>
        <taxon>Agaricomycotina</taxon>
        <taxon>Agaricomycetes</taxon>
        <taxon>Agaricomycetidae</taxon>
        <taxon>Agaricales</taxon>
        <taxon>Tricholomatineae</taxon>
        <taxon>Clitocybaceae</taxon>
        <taxon>Collybia</taxon>
    </lineage>
</organism>
<evidence type="ECO:0000313" key="2">
    <source>
        <dbReference type="EMBL" id="KAF9461970.1"/>
    </source>
</evidence>
<protein>
    <submittedName>
        <fullName evidence="2">Uncharacterized protein</fullName>
    </submittedName>
</protein>
<evidence type="ECO:0000256" key="1">
    <source>
        <dbReference type="SAM" id="Phobius"/>
    </source>
</evidence>
<comment type="caution">
    <text evidence="2">The sequence shown here is derived from an EMBL/GenBank/DDBJ whole genome shotgun (WGS) entry which is preliminary data.</text>
</comment>
<evidence type="ECO:0000313" key="3">
    <source>
        <dbReference type="Proteomes" id="UP000807353"/>
    </source>
</evidence>
<keyword evidence="1" id="KW-1133">Transmembrane helix</keyword>
<keyword evidence="3" id="KW-1185">Reference proteome</keyword>
<keyword evidence="1" id="KW-0812">Transmembrane</keyword>
<accession>A0A9P5Y489</accession>
<dbReference type="Proteomes" id="UP000807353">
    <property type="component" value="Unassembled WGS sequence"/>
</dbReference>
<name>A0A9P5Y489_9AGAR</name>
<dbReference type="AlphaFoldDB" id="A0A9P5Y489"/>
<proteinExistence type="predicted"/>
<keyword evidence="1" id="KW-0472">Membrane</keyword>
<gene>
    <name evidence="2" type="ORF">BDZ94DRAFT_1262641</name>
</gene>
<dbReference type="EMBL" id="MU150277">
    <property type="protein sequence ID" value="KAF9461970.1"/>
    <property type="molecule type" value="Genomic_DNA"/>
</dbReference>
<reference evidence="2" key="1">
    <citation type="submission" date="2020-11" db="EMBL/GenBank/DDBJ databases">
        <authorList>
            <consortium name="DOE Joint Genome Institute"/>
            <person name="Ahrendt S."/>
            <person name="Riley R."/>
            <person name="Andreopoulos W."/>
            <person name="Labutti K."/>
            <person name="Pangilinan J."/>
            <person name="Ruiz-Duenas F.J."/>
            <person name="Barrasa J.M."/>
            <person name="Sanchez-Garcia M."/>
            <person name="Camarero S."/>
            <person name="Miyauchi S."/>
            <person name="Serrano A."/>
            <person name="Linde D."/>
            <person name="Babiker R."/>
            <person name="Drula E."/>
            <person name="Ayuso-Fernandez I."/>
            <person name="Pacheco R."/>
            <person name="Padilla G."/>
            <person name="Ferreira P."/>
            <person name="Barriuso J."/>
            <person name="Kellner H."/>
            <person name="Castanera R."/>
            <person name="Alfaro M."/>
            <person name="Ramirez L."/>
            <person name="Pisabarro A.G."/>
            <person name="Kuo A."/>
            <person name="Tritt A."/>
            <person name="Lipzen A."/>
            <person name="He G."/>
            <person name="Yan M."/>
            <person name="Ng V."/>
            <person name="Cullen D."/>
            <person name="Martin F."/>
            <person name="Rosso M.-N."/>
            <person name="Henrissat B."/>
            <person name="Hibbett D."/>
            <person name="Martinez A.T."/>
            <person name="Grigoriev I.V."/>
        </authorList>
    </citation>
    <scope>NUCLEOTIDE SEQUENCE</scope>
    <source>
        <strain evidence="2">CBS 247.69</strain>
    </source>
</reference>
<feature type="transmembrane region" description="Helical" evidence="1">
    <location>
        <begin position="26"/>
        <end position="49"/>
    </location>
</feature>